<keyword evidence="2" id="KW-1185">Reference proteome</keyword>
<organism evidence="1 2">
    <name type="scientific">Maribacter litoralis</name>
    <dbReference type="NCBI Taxonomy" id="2059726"/>
    <lineage>
        <taxon>Bacteria</taxon>
        <taxon>Pseudomonadati</taxon>
        <taxon>Bacteroidota</taxon>
        <taxon>Flavobacteriia</taxon>
        <taxon>Flavobacteriales</taxon>
        <taxon>Flavobacteriaceae</taxon>
        <taxon>Maribacter</taxon>
    </lineage>
</organism>
<protein>
    <submittedName>
        <fullName evidence="1">Uncharacterized protein</fullName>
    </submittedName>
</protein>
<accession>A0A653WZM4</accession>
<dbReference type="RefSeq" id="WP_159304019.1">
    <property type="nucleotide sequence ID" value="NZ_JBDVRX010000009.1"/>
</dbReference>
<name>A0A653WZM4_9FLAO</name>
<reference evidence="1 2" key="1">
    <citation type="submission" date="2019-10" db="EMBL/GenBank/DDBJ databases">
        <authorList>
            <person name="Karimi E."/>
        </authorList>
    </citation>
    <scope>NUCLEOTIDE SEQUENCE [LARGE SCALE GENOMIC DNA]</scope>
    <source>
        <strain evidence="1">Maribacter sp. 151</strain>
    </source>
</reference>
<dbReference type="Proteomes" id="UP000430202">
    <property type="component" value="Unassembled WGS sequence"/>
</dbReference>
<gene>
    <name evidence="1" type="ORF">MARI151_60410</name>
</gene>
<evidence type="ECO:0000313" key="2">
    <source>
        <dbReference type="Proteomes" id="UP000430202"/>
    </source>
</evidence>
<sequence>MNLKHKSIFNLIEIFTSRRIEVSNTVNVKEHCEHNHISDFYCDSDSSSRLTRVFNSLF</sequence>
<dbReference type="EMBL" id="CABWLR010000006">
    <property type="protein sequence ID" value="VXC24382.1"/>
    <property type="molecule type" value="Genomic_DNA"/>
</dbReference>
<evidence type="ECO:0000313" key="1">
    <source>
        <dbReference type="EMBL" id="VXC24382.1"/>
    </source>
</evidence>
<dbReference type="AlphaFoldDB" id="A0A653WZM4"/>
<proteinExistence type="predicted"/>